<dbReference type="PROSITE" id="PS50294">
    <property type="entry name" value="WD_REPEATS_REGION"/>
    <property type="match status" value="4"/>
</dbReference>
<sequence length="612" mass="64815">MPITRKSIYAPQPYTTRASPTHLSVDPKGERLAYASGKSVFLRSIDDPSISTQYTAHTAIVNVARFSPSGYYVASGDSAGNIRVWDCVGEDMITKSEFAIISGPIKDIAWDGESKRIIAVGDGKERFGHCISYDSGNSVGEITGHSSVINAVSIRQQRPYRAVTASDDKTLVFYHGAPFKFNASLTGNHSNFVQGVSFSPDGEYFVSVGSDRKIFLYDGKTGELKSEIAYGGAGHKGGVYSVGWSKDSKRFVTSSADQTVKLWDIEQQSNAHTWRFGPEGAPSVGDHQVGVIWTPRSDDTIISLSLAGDLNYLDLSSEKPRKVVTGHQKAITALKVSMETKTLFTGSYDGRICKWDTKSGTASSVDGKGHVGNVSGFAESSAGTIVSVAWDDQARKIDVNAGTFVGVPTATGGQPKDISELGTNGSTVVLTDGSVTVYDKALKPTATSTLKFTPITISASSTDQIAISASDSTIRIHTISGSSITESKKIITRSALTAVSYSPDGSLLAAGDSSGKITLYEVAGGEYKVKTTRWAFHTARVESIVWNSEGTHVVTGSLDSNIFVYSVANPTKNIKAGNAHMGGVNAVGWEGGDVVSAGADGCVKRWAVTLAG</sequence>
<keyword evidence="1 3" id="KW-0853">WD repeat</keyword>
<organism evidence="5 6">
    <name type="scientific">Discina gigas</name>
    <dbReference type="NCBI Taxonomy" id="1032678"/>
    <lineage>
        <taxon>Eukaryota</taxon>
        <taxon>Fungi</taxon>
        <taxon>Dikarya</taxon>
        <taxon>Ascomycota</taxon>
        <taxon>Pezizomycotina</taxon>
        <taxon>Pezizomycetes</taxon>
        <taxon>Pezizales</taxon>
        <taxon>Discinaceae</taxon>
        <taxon>Discina</taxon>
    </lineage>
</organism>
<feature type="repeat" description="WD" evidence="3">
    <location>
        <begin position="54"/>
        <end position="86"/>
    </location>
</feature>
<evidence type="ECO:0000313" key="5">
    <source>
        <dbReference type="EMBL" id="KAL0640705.1"/>
    </source>
</evidence>
<gene>
    <name evidence="5" type="primary">AIP1</name>
    <name evidence="5" type="ORF">Q9L58_000009</name>
</gene>
<keyword evidence="2" id="KW-0677">Repeat</keyword>
<dbReference type="Pfam" id="PF00400">
    <property type="entry name" value="WD40"/>
    <property type="match status" value="6"/>
</dbReference>
<dbReference type="SMART" id="SM00320">
    <property type="entry name" value="WD40"/>
    <property type="match status" value="10"/>
</dbReference>
<dbReference type="CDD" id="cd00200">
    <property type="entry name" value="WD40"/>
    <property type="match status" value="1"/>
</dbReference>
<evidence type="ECO:0000256" key="3">
    <source>
        <dbReference type="PROSITE-ProRule" id="PRU00221"/>
    </source>
</evidence>
<dbReference type="InterPro" id="IPR024977">
    <property type="entry name" value="Apc4-like_WD40_dom"/>
</dbReference>
<evidence type="ECO:0000259" key="4">
    <source>
        <dbReference type="Pfam" id="PF12894"/>
    </source>
</evidence>
<evidence type="ECO:0000256" key="1">
    <source>
        <dbReference type="ARBA" id="ARBA00022574"/>
    </source>
</evidence>
<dbReference type="InterPro" id="IPR036322">
    <property type="entry name" value="WD40_repeat_dom_sf"/>
</dbReference>
<name>A0ABR3GY40_9PEZI</name>
<dbReference type="EMBL" id="JBBBZM010000001">
    <property type="protein sequence ID" value="KAL0640705.1"/>
    <property type="molecule type" value="Genomic_DNA"/>
</dbReference>
<evidence type="ECO:0000256" key="2">
    <source>
        <dbReference type="ARBA" id="ARBA00022737"/>
    </source>
</evidence>
<feature type="repeat" description="WD" evidence="3">
    <location>
        <begin position="186"/>
        <end position="227"/>
    </location>
</feature>
<feature type="repeat" description="WD" evidence="3">
    <location>
        <begin position="324"/>
        <end position="365"/>
    </location>
</feature>
<feature type="repeat" description="WD" evidence="3">
    <location>
        <begin position="232"/>
        <end position="273"/>
    </location>
</feature>
<dbReference type="Gene3D" id="2.130.10.10">
    <property type="entry name" value="YVTN repeat-like/Quinoprotein amine dehydrogenase"/>
    <property type="match status" value="2"/>
</dbReference>
<dbReference type="SUPFAM" id="SSF50978">
    <property type="entry name" value="WD40 repeat-like"/>
    <property type="match status" value="2"/>
</dbReference>
<evidence type="ECO:0000313" key="6">
    <source>
        <dbReference type="Proteomes" id="UP001447188"/>
    </source>
</evidence>
<proteinExistence type="predicted"/>
<reference evidence="5 6" key="1">
    <citation type="submission" date="2024-02" db="EMBL/GenBank/DDBJ databases">
        <title>Discinaceae phylogenomics.</title>
        <authorList>
            <person name="Dirks A.C."/>
            <person name="James T.Y."/>
        </authorList>
    </citation>
    <scope>NUCLEOTIDE SEQUENCE [LARGE SCALE GENOMIC DNA]</scope>
    <source>
        <strain evidence="5 6">ACD0624</strain>
    </source>
</reference>
<dbReference type="PROSITE" id="PS50082">
    <property type="entry name" value="WD_REPEATS_2"/>
    <property type="match status" value="5"/>
</dbReference>
<feature type="domain" description="Anaphase-promoting complex subunit 4-like WD40" evidence="4">
    <location>
        <begin position="461"/>
        <end position="527"/>
    </location>
</feature>
<dbReference type="PANTHER" id="PTHR19856:SF0">
    <property type="entry name" value="WD REPEAT-CONTAINING PROTEIN 1"/>
    <property type="match status" value="1"/>
</dbReference>
<dbReference type="Proteomes" id="UP001447188">
    <property type="component" value="Unassembled WGS sequence"/>
</dbReference>
<accession>A0ABR3GY40</accession>
<dbReference type="Pfam" id="PF12894">
    <property type="entry name" value="ANAPC4_WD40"/>
    <property type="match status" value="1"/>
</dbReference>
<protein>
    <submittedName>
        <fullName evidence="5">WD40 repeat-like protein</fullName>
    </submittedName>
</protein>
<feature type="repeat" description="WD" evidence="3">
    <location>
        <begin position="534"/>
        <end position="575"/>
    </location>
</feature>
<comment type="caution">
    <text evidence="5">The sequence shown here is derived from an EMBL/GenBank/DDBJ whole genome shotgun (WGS) entry which is preliminary data.</text>
</comment>
<dbReference type="PANTHER" id="PTHR19856">
    <property type="entry name" value="WD-REPEATCONTAINING PROTEIN WDR1"/>
    <property type="match status" value="1"/>
</dbReference>
<keyword evidence="6" id="KW-1185">Reference proteome</keyword>
<dbReference type="InterPro" id="IPR001680">
    <property type="entry name" value="WD40_rpt"/>
</dbReference>
<dbReference type="InterPro" id="IPR015943">
    <property type="entry name" value="WD40/YVTN_repeat-like_dom_sf"/>
</dbReference>